<name>A0ABU1WEN5_9GAMM</name>
<sequence>MNKLQKGFAVLLLTVSGVVCAQELPYSEGPVSVVTRVKVMDGQFDNYMSYLQKSYRPVMEAQKKAGNIISYSIYDASPQGPSDADLYLVVRYANMASFDGLRQRSEPVALKVNNQTREQANEATASRAKMREILGSEVVRELVLSP</sequence>
<keyword evidence="1" id="KW-0732">Signal</keyword>
<dbReference type="Proteomes" id="UP001251524">
    <property type="component" value="Unassembled WGS sequence"/>
</dbReference>
<feature type="signal peptide" evidence="1">
    <location>
        <begin position="1"/>
        <end position="21"/>
    </location>
</feature>
<organism evidence="2 3">
    <name type="scientific">Lysobacter niastensis</name>
    <dbReference type="NCBI Taxonomy" id="380629"/>
    <lineage>
        <taxon>Bacteria</taxon>
        <taxon>Pseudomonadati</taxon>
        <taxon>Pseudomonadota</taxon>
        <taxon>Gammaproteobacteria</taxon>
        <taxon>Lysobacterales</taxon>
        <taxon>Lysobacteraceae</taxon>
        <taxon>Lysobacter</taxon>
    </lineage>
</organism>
<evidence type="ECO:0000313" key="2">
    <source>
        <dbReference type="EMBL" id="MDR7136064.1"/>
    </source>
</evidence>
<evidence type="ECO:0000313" key="3">
    <source>
        <dbReference type="Proteomes" id="UP001251524"/>
    </source>
</evidence>
<accession>A0ABU1WEN5</accession>
<protein>
    <submittedName>
        <fullName evidence="2">Uncharacterized protein</fullName>
    </submittedName>
</protein>
<evidence type="ECO:0000256" key="1">
    <source>
        <dbReference type="SAM" id="SignalP"/>
    </source>
</evidence>
<gene>
    <name evidence="2" type="ORF">J2X06_003282</name>
</gene>
<reference evidence="2 3" key="1">
    <citation type="submission" date="2023-07" db="EMBL/GenBank/DDBJ databases">
        <title>Sorghum-associated microbial communities from plants grown in Nebraska, USA.</title>
        <authorList>
            <person name="Schachtman D."/>
        </authorList>
    </citation>
    <scope>NUCLEOTIDE SEQUENCE [LARGE SCALE GENOMIC DNA]</scope>
    <source>
        <strain evidence="2 3">BE198</strain>
    </source>
</reference>
<dbReference type="RefSeq" id="WP_310064228.1">
    <property type="nucleotide sequence ID" value="NZ_JAVDVY010000003.1"/>
</dbReference>
<keyword evidence="3" id="KW-1185">Reference proteome</keyword>
<dbReference type="EMBL" id="JAVDVY010000003">
    <property type="protein sequence ID" value="MDR7136064.1"/>
    <property type="molecule type" value="Genomic_DNA"/>
</dbReference>
<feature type="chain" id="PRO_5045803478" evidence="1">
    <location>
        <begin position="22"/>
        <end position="146"/>
    </location>
</feature>
<proteinExistence type="predicted"/>
<comment type="caution">
    <text evidence="2">The sequence shown here is derived from an EMBL/GenBank/DDBJ whole genome shotgun (WGS) entry which is preliminary data.</text>
</comment>